<gene>
    <name evidence="8" type="ORF">H8S08_04375</name>
</gene>
<comment type="caution">
    <text evidence="8">The sequence shown here is derived from an EMBL/GenBank/DDBJ whole genome shotgun (WGS) entry which is preliminary data.</text>
</comment>
<dbReference type="Pfam" id="PF04024">
    <property type="entry name" value="PspC"/>
    <property type="match status" value="1"/>
</dbReference>
<evidence type="ECO:0000256" key="4">
    <source>
        <dbReference type="ARBA" id="ARBA00022989"/>
    </source>
</evidence>
<dbReference type="Proteomes" id="UP000636891">
    <property type="component" value="Unassembled WGS sequence"/>
</dbReference>
<evidence type="ECO:0000256" key="2">
    <source>
        <dbReference type="ARBA" id="ARBA00022475"/>
    </source>
</evidence>
<accession>A0ABR7CL07</accession>
<sequence length="172" mass="19387">MKKTVNVNIGGAPFIVDEDAYGMLKKYLNEIEIRLDGVDDKETMQDIEIRIADIFNGAISAQSQVVDAALVKRAIAIIGSAREFGEPRRSLPDQEPGPGPDRQRRLYRSRREKIIGGVCGGIAEYSEIDLTLVRVLMALFIIFGVGLMVYIVMWIIIPLEPAKQENYNEYRR</sequence>
<evidence type="ECO:0000256" key="3">
    <source>
        <dbReference type="ARBA" id="ARBA00022692"/>
    </source>
</evidence>
<dbReference type="RefSeq" id="WP_101571895.1">
    <property type="nucleotide sequence ID" value="NZ_JACOOK010000002.1"/>
</dbReference>
<keyword evidence="2" id="KW-1003">Cell membrane</keyword>
<keyword evidence="4 6" id="KW-1133">Transmembrane helix</keyword>
<organism evidence="8 9">
    <name type="scientific">Alistipes hominis</name>
    <dbReference type="NCBI Taxonomy" id="2763015"/>
    <lineage>
        <taxon>Bacteria</taxon>
        <taxon>Pseudomonadati</taxon>
        <taxon>Bacteroidota</taxon>
        <taxon>Bacteroidia</taxon>
        <taxon>Bacteroidales</taxon>
        <taxon>Rikenellaceae</taxon>
        <taxon>Alistipes</taxon>
    </lineage>
</organism>
<keyword evidence="5 6" id="KW-0472">Membrane</keyword>
<proteinExistence type="predicted"/>
<dbReference type="InterPro" id="IPR007168">
    <property type="entry name" value="Phageshock_PspC_N"/>
</dbReference>
<dbReference type="PANTHER" id="PTHR33885">
    <property type="entry name" value="PHAGE SHOCK PROTEIN C"/>
    <property type="match status" value="1"/>
</dbReference>
<comment type="subcellular location">
    <subcellularLocation>
        <location evidence="1">Cell membrane</location>
        <topology evidence="1">Single-pass membrane protein</topology>
    </subcellularLocation>
</comment>
<feature type="domain" description="Phage shock protein PspC N-terminal" evidence="7">
    <location>
        <begin position="104"/>
        <end position="159"/>
    </location>
</feature>
<evidence type="ECO:0000313" key="8">
    <source>
        <dbReference type="EMBL" id="MBC5616257.1"/>
    </source>
</evidence>
<evidence type="ECO:0000313" key="9">
    <source>
        <dbReference type="Proteomes" id="UP000636891"/>
    </source>
</evidence>
<keyword evidence="9" id="KW-1185">Reference proteome</keyword>
<protein>
    <submittedName>
        <fullName evidence="8">PspC domain-containing protein</fullName>
    </submittedName>
</protein>
<evidence type="ECO:0000256" key="5">
    <source>
        <dbReference type="ARBA" id="ARBA00023136"/>
    </source>
</evidence>
<name>A0ABR7CL07_9BACT</name>
<evidence type="ECO:0000256" key="1">
    <source>
        <dbReference type="ARBA" id="ARBA00004162"/>
    </source>
</evidence>
<keyword evidence="3 6" id="KW-0812">Transmembrane</keyword>
<dbReference type="PANTHER" id="PTHR33885:SF3">
    <property type="entry name" value="PHAGE SHOCK PROTEIN C"/>
    <property type="match status" value="1"/>
</dbReference>
<dbReference type="InterPro" id="IPR052027">
    <property type="entry name" value="PspC"/>
</dbReference>
<dbReference type="EMBL" id="JACOOK010000002">
    <property type="protein sequence ID" value="MBC5616257.1"/>
    <property type="molecule type" value="Genomic_DNA"/>
</dbReference>
<feature type="transmembrane region" description="Helical" evidence="6">
    <location>
        <begin position="135"/>
        <end position="157"/>
    </location>
</feature>
<evidence type="ECO:0000259" key="7">
    <source>
        <dbReference type="Pfam" id="PF04024"/>
    </source>
</evidence>
<evidence type="ECO:0000256" key="6">
    <source>
        <dbReference type="SAM" id="Phobius"/>
    </source>
</evidence>
<reference evidence="8 9" key="1">
    <citation type="submission" date="2020-08" db="EMBL/GenBank/DDBJ databases">
        <title>Genome public.</title>
        <authorList>
            <person name="Liu C."/>
            <person name="Sun Q."/>
        </authorList>
    </citation>
    <scope>NUCLEOTIDE SEQUENCE [LARGE SCALE GENOMIC DNA]</scope>
    <source>
        <strain evidence="8 9">New-7</strain>
    </source>
</reference>